<evidence type="ECO:0000313" key="9">
    <source>
        <dbReference type="EMBL" id="MBB5071339.1"/>
    </source>
</evidence>
<dbReference type="FunFam" id="2.40.10.10:FF:000068">
    <property type="entry name" value="transmembrane protease serine 2"/>
    <property type="match status" value="1"/>
</dbReference>
<evidence type="ECO:0000256" key="6">
    <source>
        <dbReference type="RuleBase" id="RU363034"/>
    </source>
</evidence>
<dbReference type="InterPro" id="IPR001254">
    <property type="entry name" value="Trypsin_dom"/>
</dbReference>
<keyword evidence="7" id="KW-0732">Signal</keyword>
<name>A0A840NPY8_9PSEU</name>
<dbReference type="PRINTS" id="PR00722">
    <property type="entry name" value="CHYMOTRYPSIN"/>
</dbReference>
<dbReference type="GO" id="GO:0006508">
    <property type="term" value="P:proteolysis"/>
    <property type="evidence" value="ECO:0007669"/>
    <property type="project" value="UniProtKB-KW"/>
</dbReference>
<dbReference type="PANTHER" id="PTHR24276">
    <property type="entry name" value="POLYSERASE-RELATED"/>
    <property type="match status" value="1"/>
</dbReference>
<protein>
    <submittedName>
        <fullName evidence="9">Secreted trypsin-like serine protease</fullName>
    </submittedName>
</protein>
<accession>A0A840NPY8</accession>
<organism evidence="9 10">
    <name type="scientific">Saccharopolyspora gloriosae</name>
    <dbReference type="NCBI Taxonomy" id="455344"/>
    <lineage>
        <taxon>Bacteria</taxon>
        <taxon>Bacillati</taxon>
        <taxon>Actinomycetota</taxon>
        <taxon>Actinomycetes</taxon>
        <taxon>Pseudonocardiales</taxon>
        <taxon>Pseudonocardiaceae</taxon>
        <taxon>Saccharopolyspora</taxon>
    </lineage>
</organism>
<feature type="signal peptide" evidence="7">
    <location>
        <begin position="1"/>
        <end position="30"/>
    </location>
</feature>
<dbReference type="PROSITE" id="PS51318">
    <property type="entry name" value="TAT"/>
    <property type="match status" value="1"/>
</dbReference>
<dbReference type="Proteomes" id="UP000580474">
    <property type="component" value="Unassembled WGS sequence"/>
</dbReference>
<dbReference type="FunFam" id="2.40.10.10:FF:000036">
    <property type="entry name" value="Trypsin beta"/>
    <property type="match status" value="1"/>
</dbReference>
<keyword evidence="5" id="KW-1015">Disulfide bond</keyword>
<sequence length="262" mass="26436">MSDHSRPPRRSPARFAAGASALAAALTALGAPAGADPAQERVLGGAEEGAAPWAVALTDDAGHQFCGGTLVTPIKVVTAAHCVDGRDPAALRAITGRADLRDTGGTDGAVGGVWVHPEFRDVTEGYDVAVLTLTAPAAQQPLPMAEPGDAEPYRPGKQARVYGWGRTAETGSSSEVLRSAEVPISSDADCRAAYSDYEPGTRVCAGAPEGGRDACAGDSGGPLVTDGRLIGVVSYGTGCGRPGTPGVYTRIAAVSSDVAARL</sequence>
<evidence type="ECO:0000256" key="3">
    <source>
        <dbReference type="ARBA" id="ARBA00022801"/>
    </source>
</evidence>
<dbReference type="PROSITE" id="PS50240">
    <property type="entry name" value="TRYPSIN_DOM"/>
    <property type="match status" value="1"/>
</dbReference>
<keyword evidence="10" id="KW-1185">Reference proteome</keyword>
<dbReference type="InterPro" id="IPR009003">
    <property type="entry name" value="Peptidase_S1_PA"/>
</dbReference>
<evidence type="ECO:0000259" key="8">
    <source>
        <dbReference type="PROSITE" id="PS50240"/>
    </source>
</evidence>
<dbReference type="EMBL" id="JACHIV010000001">
    <property type="protein sequence ID" value="MBB5071339.1"/>
    <property type="molecule type" value="Genomic_DNA"/>
</dbReference>
<dbReference type="InterPro" id="IPR006311">
    <property type="entry name" value="TAT_signal"/>
</dbReference>
<proteinExistence type="inferred from homology"/>
<dbReference type="PROSITE" id="PS00135">
    <property type="entry name" value="TRYPSIN_SER"/>
    <property type="match status" value="1"/>
</dbReference>
<dbReference type="PROSITE" id="PS00134">
    <property type="entry name" value="TRYPSIN_HIS"/>
    <property type="match status" value="1"/>
</dbReference>
<dbReference type="InterPro" id="IPR043504">
    <property type="entry name" value="Peptidase_S1_PA_chymotrypsin"/>
</dbReference>
<evidence type="ECO:0000256" key="1">
    <source>
        <dbReference type="ARBA" id="ARBA00007664"/>
    </source>
</evidence>
<dbReference type="PANTHER" id="PTHR24276:SF98">
    <property type="entry name" value="FI18310P1-RELATED"/>
    <property type="match status" value="1"/>
</dbReference>
<gene>
    <name evidence="9" type="ORF">BJ969_004427</name>
</gene>
<evidence type="ECO:0000256" key="5">
    <source>
        <dbReference type="ARBA" id="ARBA00023157"/>
    </source>
</evidence>
<dbReference type="InterPro" id="IPR033116">
    <property type="entry name" value="TRYPSIN_SER"/>
</dbReference>
<feature type="domain" description="Peptidase S1" evidence="8">
    <location>
        <begin position="42"/>
        <end position="262"/>
    </location>
</feature>
<dbReference type="CDD" id="cd00190">
    <property type="entry name" value="Tryp_SPc"/>
    <property type="match status" value="1"/>
</dbReference>
<keyword evidence="3 6" id="KW-0378">Hydrolase</keyword>
<evidence type="ECO:0000256" key="7">
    <source>
        <dbReference type="SAM" id="SignalP"/>
    </source>
</evidence>
<evidence type="ECO:0000256" key="4">
    <source>
        <dbReference type="ARBA" id="ARBA00022825"/>
    </source>
</evidence>
<dbReference type="InterPro" id="IPR050430">
    <property type="entry name" value="Peptidase_S1"/>
</dbReference>
<dbReference type="AlphaFoldDB" id="A0A840NPY8"/>
<dbReference type="InterPro" id="IPR001314">
    <property type="entry name" value="Peptidase_S1A"/>
</dbReference>
<dbReference type="SUPFAM" id="SSF50494">
    <property type="entry name" value="Trypsin-like serine proteases"/>
    <property type="match status" value="1"/>
</dbReference>
<dbReference type="InterPro" id="IPR018114">
    <property type="entry name" value="TRYPSIN_HIS"/>
</dbReference>
<comment type="similarity">
    <text evidence="1">Belongs to the peptidase S1 family.</text>
</comment>
<dbReference type="SMART" id="SM00020">
    <property type="entry name" value="Tryp_SPc"/>
    <property type="match status" value="1"/>
</dbReference>
<evidence type="ECO:0000313" key="10">
    <source>
        <dbReference type="Proteomes" id="UP000580474"/>
    </source>
</evidence>
<evidence type="ECO:0000256" key="2">
    <source>
        <dbReference type="ARBA" id="ARBA00022670"/>
    </source>
</evidence>
<feature type="chain" id="PRO_5039387693" evidence="7">
    <location>
        <begin position="31"/>
        <end position="262"/>
    </location>
</feature>
<dbReference type="Gene3D" id="2.40.10.10">
    <property type="entry name" value="Trypsin-like serine proteases"/>
    <property type="match status" value="2"/>
</dbReference>
<keyword evidence="4 6" id="KW-0720">Serine protease</keyword>
<comment type="caution">
    <text evidence="9">The sequence shown here is derived from an EMBL/GenBank/DDBJ whole genome shotgun (WGS) entry which is preliminary data.</text>
</comment>
<dbReference type="GO" id="GO:0004252">
    <property type="term" value="F:serine-type endopeptidase activity"/>
    <property type="evidence" value="ECO:0007669"/>
    <property type="project" value="InterPro"/>
</dbReference>
<keyword evidence="2 6" id="KW-0645">Protease</keyword>
<dbReference type="RefSeq" id="WP_184481612.1">
    <property type="nucleotide sequence ID" value="NZ_JACHIV010000001.1"/>
</dbReference>
<dbReference type="Pfam" id="PF00089">
    <property type="entry name" value="Trypsin"/>
    <property type="match status" value="1"/>
</dbReference>
<reference evidence="9 10" key="1">
    <citation type="submission" date="2020-08" db="EMBL/GenBank/DDBJ databases">
        <title>Sequencing the genomes of 1000 actinobacteria strains.</title>
        <authorList>
            <person name="Klenk H.-P."/>
        </authorList>
    </citation>
    <scope>NUCLEOTIDE SEQUENCE [LARGE SCALE GENOMIC DNA]</scope>
    <source>
        <strain evidence="9 10">DSM 45582</strain>
    </source>
</reference>